<dbReference type="AlphaFoldDB" id="A0A381Z9C6"/>
<evidence type="ECO:0000256" key="2">
    <source>
        <dbReference type="ARBA" id="ARBA00023277"/>
    </source>
</evidence>
<name>A0A381Z9C6_9ZZZZ</name>
<accession>A0A381Z9C6</accession>
<dbReference type="GO" id="GO:0005737">
    <property type="term" value="C:cytoplasm"/>
    <property type="evidence" value="ECO:0007669"/>
    <property type="project" value="InterPro"/>
</dbReference>
<dbReference type="EMBL" id="UINC01020414">
    <property type="protein sequence ID" value="SVA85744.1"/>
    <property type="molecule type" value="Genomic_DNA"/>
</dbReference>
<gene>
    <name evidence="3" type="ORF">METZ01_LOCUS138598</name>
</gene>
<keyword evidence="1" id="KW-0413">Isomerase</keyword>
<dbReference type="GO" id="GO:0005996">
    <property type="term" value="P:monosaccharide metabolic process"/>
    <property type="evidence" value="ECO:0007669"/>
    <property type="project" value="InterPro"/>
</dbReference>
<proteinExistence type="predicted"/>
<dbReference type="InterPro" id="IPR009015">
    <property type="entry name" value="Fucose_isomerase_N/cen_sf"/>
</dbReference>
<dbReference type="PANTHER" id="PTHR36120:SF1">
    <property type="entry name" value="L-FUCOSE ISOMERASE C-TERMINAL DOMAIN-CONTAINING PROTEIN"/>
    <property type="match status" value="1"/>
</dbReference>
<feature type="non-terminal residue" evidence="3">
    <location>
        <position position="1"/>
    </location>
</feature>
<dbReference type="SUPFAM" id="SSF53743">
    <property type="entry name" value="FucI/AraA N-terminal and middle domains"/>
    <property type="match status" value="1"/>
</dbReference>
<keyword evidence="2" id="KW-0119">Carbohydrate metabolism</keyword>
<evidence type="ECO:0000313" key="3">
    <source>
        <dbReference type="EMBL" id="SVA85744.1"/>
    </source>
</evidence>
<feature type="non-terminal residue" evidence="3">
    <location>
        <position position="324"/>
    </location>
</feature>
<sequence>MIGCFSLARETFDIKFAKKKLVETKKIINKLNSDITFFDNLITNDNVGKNALKFFENNKCKKFIVLQSTFTDSKFISLFVKKFKKPILFISFKERRTGGRLRLNSLCGVNLGLHSLIKNKFYSNFIIYSNNADHFSKEILRFINNNNNFPKKNYLKRTAISKKFNQKLINFKRPKLGIIGQRPEGFDTCDYDSNELESKFKAKISKINLSKLFNISSKVESKTINLSKKKIGHNLKNLNDLNQKEVNKSISLFHGLENIQKKQNIDAFAIRCWPEMFTEYGCASCGPMAMMNENKISCACEADVLGSLSCNILNQLNDKPSLLV</sequence>
<reference evidence="3" key="1">
    <citation type="submission" date="2018-05" db="EMBL/GenBank/DDBJ databases">
        <authorList>
            <person name="Lanie J.A."/>
            <person name="Ng W.-L."/>
            <person name="Kazmierczak K.M."/>
            <person name="Andrzejewski T.M."/>
            <person name="Davidsen T.M."/>
            <person name="Wayne K.J."/>
            <person name="Tettelin H."/>
            <person name="Glass J.I."/>
            <person name="Rusch D."/>
            <person name="Podicherti R."/>
            <person name="Tsui H.-C.T."/>
            <person name="Winkler M.E."/>
        </authorList>
    </citation>
    <scope>NUCLEOTIDE SEQUENCE</scope>
</reference>
<protein>
    <submittedName>
        <fullName evidence="3">Uncharacterized protein</fullName>
    </submittedName>
</protein>
<organism evidence="3">
    <name type="scientific">marine metagenome</name>
    <dbReference type="NCBI Taxonomy" id="408172"/>
    <lineage>
        <taxon>unclassified sequences</taxon>
        <taxon>metagenomes</taxon>
        <taxon>ecological metagenomes</taxon>
    </lineage>
</organism>
<dbReference type="PANTHER" id="PTHR36120">
    <property type="entry name" value="FUCOSE ISOMERASE"/>
    <property type="match status" value="1"/>
</dbReference>
<dbReference type="GO" id="GO:0016861">
    <property type="term" value="F:intramolecular oxidoreductase activity, interconverting aldoses and ketoses"/>
    <property type="evidence" value="ECO:0007669"/>
    <property type="project" value="InterPro"/>
</dbReference>
<evidence type="ECO:0000256" key="1">
    <source>
        <dbReference type="ARBA" id="ARBA00023235"/>
    </source>
</evidence>